<sequence length="87" mass="9287">MACMMPGPADGRVAGAESLVSRQRRSVRGTRLSQSLPALDADRRLRFVPRHTNKSTKPACPNADGSAPRASVRSASRTTLRISAPNS</sequence>
<feature type="region of interest" description="Disordered" evidence="1">
    <location>
        <begin position="1"/>
        <end position="36"/>
    </location>
</feature>
<gene>
    <name evidence="2" type="ORF">RRSL_03922</name>
</gene>
<proteinExistence type="predicted"/>
<feature type="region of interest" description="Disordered" evidence="1">
    <location>
        <begin position="50"/>
        <end position="87"/>
    </location>
</feature>
<feature type="compositionally biased region" description="Polar residues" evidence="1">
    <location>
        <begin position="78"/>
        <end position="87"/>
    </location>
</feature>
<organism evidence="2 3">
    <name type="scientific">Ralstonia solanacearum (strain UW551)</name>
    <dbReference type="NCBI Taxonomy" id="342110"/>
    <lineage>
        <taxon>Bacteria</taxon>
        <taxon>Pseudomonadati</taxon>
        <taxon>Pseudomonadota</taxon>
        <taxon>Betaproteobacteria</taxon>
        <taxon>Burkholderiales</taxon>
        <taxon>Burkholderiaceae</taxon>
        <taxon>Ralstonia</taxon>
        <taxon>Ralstonia solanacearum species complex</taxon>
    </lineage>
</organism>
<protein>
    <submittedName>
        <fullName evidence="2">Uncharacterized protein</fullName>
    </submittedName>
</protein>
<feature type="compositionally biased region" description="Low complexity" evidence="1">
    <location>
        <begin position="66"/>
        <end position="77"/>
    </location>
</feature>
<evidence type="ECO:0000313" key="2">
    <source>
        <dbReference type="EMBL" id="EAP74203.1"/>
    </source>
</evidence>
<reference evidence="2 3" key="1">
    <citation type="journal article" date="2006" name="Mol. Plant Microbe Interact.">
        <title>Identification of open reading frames unique to a select agent: Ralstonia solanacearum race 3 biovar 2.</title>
        <authorList>
            <person name="Gabriel D.W."/>
            <person name="Allen C."/>
            <person name="Schell M."/>
            <person name="Denny T.P."/>
            <person name="Greenberg J.T."/>
            <person name="Duan Y.P."/>
            <person name="Flores-Cruz Z."/>
            <person name="Huang Q."/>
            <person name="Clifford J.M."/>
            <person name="Presting G."/>
            <person name="Gonzalez E.T."/>
            <person name="Reddy J."/>
            <person name="Elphinstone J."/>
            <person name="Swanson J."/>
            <person name="Yao J."/>
            <person name="Mulholland V."/>
            <person name="Liu L."/>
            <person name="Farmerie W."/>
            <person name="Patnaikuni M."/>
            <person name="Balogh B."/>
            <person name="Norman D."/>
            <person name="Alvarez A."/>
            <person name="Castillo J.A."/>
            <person name="Jones J."/>
            <person name="Saddler G."/>
            <person name="Walunas T."/>
            <person name="Zhukov A."/>
            <person name="Mikhailova N."/>
        </authorList>
    </citation>
    <scope>NUCLEOTIDE SEQUENCE [LARGE SCALE GENOMIC DNA]</scope>
    <source>
        <strain evidence="2 3">UW551</strain>
    </source>
</reference>
<evidence type="ECO:0000256" key="1">
    <source>
        <dbReference type="SAM" id="MobiDB-lite"/>
    </source>
</evidence>
<name>A0AB33VHB7_RALSU</name>
<dbReference type="Proteomes" id="UP000005933">
    <property type="component" value="Unassembled WGS sequence"/>
</dbReference>
<comment type="caution">
    <text evidence="2">The sequence shown here is derived from an EMBL/GenBank/DDBJ whole genome shotgun (WGS) entry which is preliminary data.</text>
</comment>
<evidence type="ECO:0000313" key="3">
    <source>
        <dbReference type="Proteomes" id="UP000005933"/>
    </source>
</evidence>
<dbReference type="AlphaFoldDB" id="A0AB33VHB7"/>
<dbReference type="EMBL" id="AAKL01000006">
    <property type="protein sequence ID" value="EAP74203.1"/>
    <property type="molecule type" value="Genomic_DNA"/>
</dbReference>
<accession>A0AB33VHB7</accession>